<proteinExistence type="predicted"/>
<name>X1JNI2_9ZZZZ</name>
<feature type="transmembrane region" description="Helical" evidence="1">
    <location>
        <begin position="12"/>
        <end position="30"/>
    </location>
</feature>
<keyword evidence="1" id="KW-1133">Transmembrane helix</keyword>
<accession>X1JNI2</accession>
<feature type="non-terminal residue" evidence="2">
    <location>
        <position position="1"/>
    </location>
</feature>
<evidence type="ECO:0000313" key="2">
    <source>
        <dbReference type="EMBL" id="GAH82980.1"/>
    </source>
</evidence>
<evidence type="ECO:0000256" key="1">
    <source>
        <dbReference type="SAM" id="Phobius"/>
    </source>
</evidence>
<protein>
    <submittedName>
        <fullName evidence="2">Uncharacterized protein</fullName>
    </submittedName>
</protein>
<reference evidence="2" key="1">
    <citation type="journal article" date="2014" name="Front. Microbiol.">
        <title>High frequency of phylogenetically diverse reductive dehalogenase-homologous genes in deep subseafloor sedimentary metagenomes.</title>
        <authorList>
            <person name="Kawai M."/>
            <person name="Futagami T."/>
            <person name="Toyoda A."/>
            <person name="Takaki Y."/>
            <person name="Nishi S."/>
            <person name="Hori S."/>
            <person name="Arai W."/>
            <person name="Tsubouchi T."/>
            <person name="Morono Y."/>
            <person name="Uchiyama I."/>
            <person name="Ito T."/>
            <person name="Fujiyama A."/>
            <person name="Inagaki F."/>
            <person name="Takami H."/>
        </authorList>
    </citation>
    <scope>NUCLEOTIDE SEQUENCE</scope>
    <source>
        <strain evidence="2">Expedition CK06-06</strain>
    </source>
</reference>
<keyword evidence="1" id="KW-0472">Membrane</keyword>
<sequence length="31" mass="3585">RKTESGILIESLIFFPKAFTFDLIMLEALLK</sequence>
<gene>
    <name evidence="2" type="ORF">S03H2_68376</name>
</gene>
<comment type="caution">
    <text evidence="2">The sequence shown here is derived from an EMBL/GenBank/DDBJ whole genome shotgun (WGS) entry which is preliminary data.</text>
</comment>
<organism evidence="2">
    <name type="scientific">marine sediment metagenome</name>
    <dbReference type="NCBI Taxonomy" id="412755"/>
    <lineage>
        <taxon>unclassified sequences</taxon>
        <taxon>metagenomes</taxon>
        <taxon>ecological metagenomes</taxon>
    </lineage>
</organism>
<dbReference type="EMBL" id="BARU01044946">
    <property type="protein sequence ID" value="GAH82980.1"/>
    <property type="molecule type" value="Genomic_DNA"/>
</dbReference>
<dbReference type="AlphaFoldDB" id="X1JNI2"/>
<keyword evidence="1" id="KW-0812">Transmembrane</keyword>